<dbReference type="RefSeq" id="WP_006443665.1">
    <property type="nucleotide sequence ID" value="NZ_CP036524.1"/>
</dbReference>
<evidence type="ECO:0000313" key="5">
    <source>
        <dbReference type="Proteomes" id="UP000004893"/>
    </source>
</evidence>
<dbReference type="HOGENOM" id="CLU_148562_0_0_9"/>
<sequence length="162" mass="18233">MDYKIFEQLDGPLYGRRDMEDGQNYMERIMRAAFLGGAKEGEERIYEKMQGTFAGCDFRGKALEMEFYVQEWELNPMLSMHGGLLTTAVDMTCGILVRFYKQSVSAATVHLSMDFLKPLRCGEAFTVRARINKQGRRIIFLTAEVVLADSGQTAATASGTFV</sequence>
<dbReference type="STRING" id="553973.CLOHYLEM_06310"/>
<evidence type="ECO:0000313" key="4">
    <source>
        <dbReference type="EMBL" id="EEG73628.1"/>
    </source>
</evidence>
<evidence type="ECO:0000256" key="1">
    <source>
        <dbReference type="ARBA" id="ARBA00008324"/>
    </source>
</evidence>
<dbReference type="EMBL" id="ABYI02000023">
    <property type="protein sequence ID" value="EEG73628.1"/>
    <property type="molecule type" value="Genomic_DNA"/>
</dbReference>
<comment type="caution">
    <text evidence="4">The sequence shown here is derived from an EMBL/GenBank/DDBJ whole genome shotgun (WGS) entry which is preliminary data.</text>
</comment>
<accession>C0C2K4</accession>
<dbReference type="GO" id="GO:0047617">
    <property type="term" value="F:fatty acyl-CoA hydrolase activity"/>
    <property type="evidence" value="ECO:0007669"/>
    <property type="project" value="InterPro"/>
</dbReference>
<dbReference type="InterPro" id="IPR006683">
    <property type="entry name" value="Thioestr_dom"/>
</dbReference>
<proteinExistence type="inferred from homology"/>
<dbReference type="InterPro" id="IPR029069">
    <property type="entry name" value="HotDog_dom_sf"/>
</dbReference>
<feature type="domain" description="Thioesterase" evidence="3">
    <location>
        <begin position="80"/>
        <end position="152"/>
    </location>
</feature>
<dbReference type="PANTHER" id="PTHR21660:SF1">
    <property type="entry name" value="ACYL-COENZYME A THIOESTERASE 13"/>
    <property type="match status" value="1"/>
</dbReference>
<dbReference type="Proteomes" id="UP000004893">
    <property type="component" value="Unassembled WGS sequence"/>
</dbReference>
<dbReference type="Pfam" id="PF03061">
    <property type="entry name" value="4HBT"/>
    <property type="match status" value="1"/>
</dbReference>
<keyword evidence="2" id="KW-0378">Hydrolase</keyword>
<dbReference type="CDD" id="cd03443">
    <property type="entry name" value="PaaI_thioesterase"/>
    <property type="match status" value="1"/>
</dbReference>
<dbReference type="Gene3D" id="3.10.129.10">
    <property type="entry name" value="Hotdog Thioesterase"/>
    <property type="match status" value="1"/>
</dbReference>
<dbReference type="AlphaFoldDB" id="C0C2K4"/>
<evidence type="ECO:0000259" key="3">
    <source>
        <dbReference type="Pfam" id="PF03061"/>
    </source>
</evidence>
<gene>
    <name evidence="4" type="ORF">CLOHYLEM_06310</name>
</gene>
<keyword evidence="5" id="KW-1185">Reference proteome</keyword>
<protein>
    <submittedName>
        <fullName evidence="4">Thioesterase family protein</fullName>
    </submittedName>
</protein>
<dbReference type="OrthoDB" id="328435at2"/>
<dbReference type="eggNOG" id="COG2050">
    <property type="taxonomic scope" value="Bacteria"/>
</dbReference>
<reference evidence="4" key="2">
    <citation type="submission" date="2013-06" db="EMBL/GenBank/DDBJ databases">
        <title>Draft genome sequence of Clostridium hylemonae (DSM 15053).</title>
        <authorList>
            <person name="Sudarsanam P."/>
            <person name="Ley R."/>
            <person name="Guruge J."/>
            <person name="Turnbaugh P.J."/>
            <person name="Mahowald M."/>
            <person name="Liep D."/>
            <person name="Gordon J."/>
        </authorList>
    </citation>
    <scope>NUCLEOTIDE SEQUENCE</scope>
    <source>
        <strain evidence="4">DSM 15053</strain>
    </source>
</reference>
<name>C0C2K4_9FIRM</name>
<dbReference type="InterPro" id="IPR039298">
    <property type="entry name" value="ACOT13"/>
</dbReference>
<organism evidence="4 5">
    <name type="scientific">[Clostridium] hylemonae DSM 15053</name>
    <dbReference type="NCBI Taxonomy" id="553973"/>
    <lineage>
        <taxon>Bacteria</taxon>
        <taxon>Bacillati</taxon>
        <taxon>Bacillota</taxon>
        <taxon>Clostridia</taxon>
        <taxon>Lachnospirales</taxon>
        <taxon>Lachnospiraceae</taxon>
    </lineage>
</organism>
<dbReference type="SUPFAM" id="SSF54637">
    <property type="entry name" value="Thioesterase/thiol ester dehydrase-isomerase"/>
    <property type="match status" value="1"/>
</dbReference>
<reference evidence="4" key="1">
    <citation type="submission" date="2009-02" db="EMBL/GenBank/DDBJ databases">
        <authorList>
            <person name="Fulton L."/>
            <person name="Clifton S."/>
            <person name="Fulton B."/>
            <person name="Xu J."/>
            <person name="Minx P."/>
            <person name="Pepin K.H."/>
            <person name="Johnson M."/>
            <person name="Bhonagiri V."/>
            <person name="Nash W.E."/>
            <person name="Mardis E.R."/>
            <person name="Wilson R.K."/>
        </authorList>
    </citation>
    <scope>NUCLEOTIDE SEQUENCE [LARGE SCALE GENOMIC DNA]</scope>
    <source>
        <strain evidence="4">DSM 15053</strain>
    </source>
</reference>
<comment type="similarity">
    <text evidence="1">Belongs to the thioesterase PaaI family.</text>
</comment>
<evidence type="ECO:0000256" key="2">
    <source>
        <dbReference type="ARBA" id="ARBA00022801"/>
    </source>
</evidence>
<dbReference type="PANTHER" id="PTHR21660">
    <property type="entry name" value="THIOESTERASE SUPERFAMILY MEMBER-RELATED"/>
    <property type="match status" value="1"/>
</dbReference>